<name>A0A0H1R5A1_9HYPH</name>
<dbReference type="STRING" id="1225564.AA309_26570"/>
<sequence>MADSKISALPPLGPAALLTGDKVPVARADGSNGAFDISMLAGKALAIPKVADFTRIDAQAAYTLSNALAGLKISANAATQADRPMLIAKALPTPGGAFTAEVKYKAVMFNRSFNGIGLAIRDSATGRVHYLGLNNNGTNVGPLIQTWTTIATWAANGTSLAGLFCIDAEWMRLRSDGTTLFLELSADGEDWVAVTSVGYKSFCANPDQVGFVVHQQSAGQASVLLQHWALS</sequence>
<proteinExistence type="predicted"/>
<dbReference type="AlphaFoldDB" id="A0A0H1R5A1"/>
<comment type="caution">
    <text evidence="1">The sequence shown here is derived from an EMBL/GenBank/DDBJ whole genome shotgun (WGS) entry which is preliminary data.</text>
</comment>
<evidence type="ECO:0000313" key="1">
    <source>
        <dbReference type="EMBL" id="KLK90298.1"/>
    </source>
</evidence>
<gene>
    <name evidence="1" type="ORF">AA309_26570</name>
</gene>
<dbReference type="Gene3D" id="2.60.120.200">
    <property type="match status" value="1"/>
</dbReference>
<organism evidence="1 2">
    <name type="scientific">Microvirga vignae</name>
    <dbReference type="NCBI Taxonomy" id="1225564"/>
    <lineage>
        <taxon>Bacteria</taxon>
        <taxon>Pseudomonadati</taxon>
        <taxon>Pseudomonadota</taxon>
        <taxon>Alphaproteobacteria</taxon>
        <taxon>Hyphomicrobiales</taxon>
        <taxon>Methylobacteriaceae</taxon>
        <taxon>Microvirga</taxon>
    </lineage>
</organism>
<accession>A0A0H1R5A1</accession>
<dbReference type="PATRIC" id="fig|1225564.3.peg.6906"/>
<dbReference type="EMBL" id="LCYG01000089">
    <property type="protein sequence ID" value="KLK90298.1"/>
    <property type="molecule type" value="Genomic_DNA"/>
</dbReference>
<reference evidence="1 2" key="1">
    <citation type="submission" date="2015-05" db="EMBL/GenBank/DDBJ databases">
        <title>Draft genome sequence of Microvirga vignae strain BR3299, a novel nitrogen fixing bacteria isolated from Brazil semi-aired region.</title>
        <authorList>
            <person name="Zilli J.E."/>
            <person name="Passos S.R."/>
            <person name="Leite J."/>
            <person name="Baldani J.I."/>
            <person name="Xavier G.R."/>
            <person name="Rumjaneck N.G."/>
            <person name="Simoes-Araujo J.L."/>
        </authorList>
    </citation>
    <scope>NUCLEOTIDE SEQUENCE [LARGE SCALE GENOMIC DNA]</scope>
    <source>
        <strain evidence="1 2">BR3299</strain>
    </source>
</reference>
<protein>
    <submittedName>
        <fullName evidence="1">Uncharacterized protein</fullName>
    </submittedName>
</protein>
<keyword evidence="2" id="KW-1185">Reference proteome</keyword>
<dbReference type="Proteomes" id="UP000035489">
    <property type="component" value="Unassembled WGS sequence"/>
</dbReference>
<evidence type="ECO:0000313" key="2">
    <source>
        <dbReference type="Proteomes" id="UP000035489"/>
    </source>
</evidence>